<accession>A0A3M5UA35</accession>
<protein>
    <submittedName>
        <fullName evidence="1">Uncharacterized protein</fullName>
    </submittedName>
</protein>
<gene>
    <name evidence="1" type="ORF">ALP29_200290</name>
</gene>
<proteinExistence type="predicted"/>
<name>A0A3M5UA35_PSESX</name>
<dbReference type="AlphaFoldDB" id="A0A3M5UA35"/>
<reference evidence="1 2" key="1">
    <citation type="submission" date="2018-08" db="EMBL/GenBank/DDBJ databases">
        <title>Recombination of ecologically and evolutionarily significant loci maintains genetic cohesion in the Pseudomonas syringae species complex.</title>
        <authorList>
            <person name="Dillon M."/>
            <person name="Thakur S."/>
            <person name="Almeida R.N.D."/>
            <person name="Weir B.S."/>
            <person name="Guttman D.S."/>
        </authorList>
    </citation>
    <scope>NUCLEOTIDE SEQUENCE [LARGE SCALE GENOMIC DNA]</scope>
    <source>
        <strain evidence="1 2">ICMP 14479</strain>
    </source>
</reference>
<sequence>MRRLELAARADGLALIVDDPLTDIQRSLAALAVTQHHVDTVLTSCITDASCLSTVQHQRLLVIAMHQRHVPGRCVQPQKPWVARNPRLGECNQTGSGGRRLLDQVYGLVYRGVKIQEHGRGLYAGNFQ</sequence>
<evidence type="ECO:0000313" key="2">
    <source>
        <dbReference type="Proteomes" id="UP000280395"/>
    </source>
</evidence>
<dbReference type="EMBL" id="RBUA01001470">
    <property type="protein sequence ID" value="RMU42404.1"/>
    <property type="molecule type" value="Genomic_DNA"/>
</dbReference>
<comment type="caution">
    <text evidence="1">The sequence shown here is derived from an EMBL/GenBank/DDBJ whole genome shotgun (WGS) entry which is preliminary data.</text>
</comment>
<organism evidence="1 2">
    <name type="scientific">Pseudomonas syringae pv. avii</name>
    <dbReference type="NCBI Taxonomy" id="663959"/>
    <lineage>
        <taxon>Bacteria</taxon>
        <taxon>Pseudomonadati</taxon>
        <taxon>Pseudomonadota</taxon>
        <taxon>Gammaproteobacteria</taxon>
        <taxon>Pseudomonadales</taxon>
        <taxon>Pseudomonadaceae</taxon>
        <taxon>Pseudomonas</taxon>
        <taxon>Pseudomonas syringae</taxon>
    </lineage>
</organism>
<dbReference type="Proteomes" id="UP000280395">
    <property type="component" value="Unassembled WGS sequence"/>
</dbReference>
<evidence type="ECO:0000313" key="1">
    <source>
        <dbReference type="EMBL" id="RMU42404.1"/>
    </source>
</evidence>